<dbReference type="GO" id="GO:0003824">
    <property type="term" value="F:catalytic activity"/>
    <property type="evidence" value="ECO:0007669"/>
    <property type="project" value="UniProtKB-ARBA"/>
</dbReference>
<dbReference type="AlphaFoldDB" id="A0ABD8AAP4"/>
<organism evidence="1 2">
    <name type="scientific">Methanoculleus palmolei</name>
    <dbReference type="NCBI Taxonomy" id="72612"/>
    <lineage>
        <taxon>Archaea</taxon>
        <taxon>Methanobacteriati</taxon>
        <taxon>Methanobacteriota</taxon>
        <taxon>Stenosarchaea group</taxon>
        <taxon>Methanomicrobia</taxon>
        <taxon>Methanomicrobiales</taxon>
        <taxon>Methanomicrobiaceae</taxon>
        <taxon>Methanoculleus</taxon>
    </lineage>
</organism>
<dbReference type="Gene3D" id="1.10.575.10">
    <property type="entry name" value="P1 Nuclease"/>
    <property type="match status" value="1"/>
</dbReference>
<dbReference type="InterPro" id="IPR008947">
    <property type="entry name" value="PLipase_C/P1_nuclease_dom_sf"/>
</dbReference>
<sequence length="387" mass="43659">MKRKTGMQTFSLLLALLLVSVGIVPAVAATSEVPVEQPIPIVAANGQTSSGLHFVINEAVKETTSHWALFAADEQGQRNALNDLEMTQISDEKKQILSEGLRKIWAKYPVATIQRDGRTEVAFVSPGEHTLTEEEKSILAQADEALAEYLNDKFSAENGIQWWAAPCHQDVIETSCLKWGVSSTYATYAHDAADDPDSWPSVLPPTGFEWLDTFIQMVCHSYDHYYDPVLGTGYAPEQCENYANTARNYYDQSSMYNAYTNLGYSSHFLTDVGNPLHTGMEIEQALNPWVHAEYEDYVGENWDQGSGEGYNFWSVIQDNWYYYTITDPSSSTQSLAEYAKNHDDELYYLVYNHRGTFRTDPDVRSITEDCLLDTAKYTLGLVKYVRD</sequence>
<name>A0ABD8AAP4_9EURY</name>
<gene>
    <name evidence="1" type="ORF">R6Y95_01885</name>
</gene>
<proteinExistence type="predicted"/>
<protein>
    <submittedName>
        <fullName evidence="1">Uncharacterized protein</fullName>
    </submittedName>
</protein>
<accession>A0ABD8AAP4</accession>
<evidence type="ECO:0000313" key="1">
    <source>
        <dbReference type="EMBL" id="WOX56098.1"/>
    </source>
</evidence>
<dbReference type="CDD" id="cd11009">
    <property type="entry name" value="Zn_dep_PLPC"/>
    <property type="match status" value="1"/>
</dbReference>
<reference evidence="1 2" key="1">
    <citation type="submission" date="2023-10" db="EMBL/GenBank/DDBJ databases">
        <title>The complete genome sequence of Methanoculleus palmolei DSM 4273.</title>
        <authorList>
            <person name="Lai S.-J."/>
            <person name="You Y.-T."/>
            <person name="Chen S.-C."/>
        </authorList>
    </citation>
    <scope>NUCLEOTIDE SEQUENCE [LARGE SCALE GENOMIC DNA]</scope>
    <source>
        <strain evidence="1 2">DSM 4273</strain>
    </source>
</reference>
<keyword evidence="2" id="KW-1185">Reference proteome</keyword>
<dbReference type="SUPFAM" id="SSF48537">
    <property type="entry name" value="Phospholipase C/P1 nuclease"/>
    <property type="match status" value="1"/>
</dbReference>
<evidence type="ECO:0000313" key="2">
    <source>
        <dbReference type="Proteomes" id="UP001626603"/>
    </source>
</evidence>
<dbReference type="EMBL" id="CP137641">
    <property type="protein sequence ID" value="WOX56098.1"/>
    <property type="molecule type" value="Genomic_DNA"/>
</dbReference>
<dbReference type="Proteomes" id="UP001626603">
    <property type="component" value="Chromosome"/>
</dbReference>
<dbReference type="InterPro" id="IPR001531">
    <property type="entry name" value="Zn_PLipaseC"/>
</dbReference>